<organism evidence="1 2">
    <name type="scientific">Camellia lanceoleosa</name>
    <dbReference type="NCBI Taxonomy" id="1840588"/>
    <lineage>
        <taxon>Eukaryota</taxon>
        <taxon>Viridiplantae</taxon>
        <taxon>Streptophyta</taxon>
        <taxon>Embryophyta</taxon>
        <taxon>Tracheophyta</taxon>
        <taxon>Spermatophyta</taxon>
        <taxon>Magnoliopsida</taxon>
        <taxon>eudicotyledons</taxon>
        <taxon>Gunneridae</taxon>
        <taxon>Pentapetalae</taxon>
        <taxon>asterids</taxon>
        <taxon>Ericales</taxon>
        <taxon>Theaceae</taxon>
        <taxon>Camellia</taxon>
    </lineage>
</organism>
<keyword evidence="2" id="KW-1185">Reference proteome</keyword>
<evidence type="ECO:0000313" key="1">
    <source>
        <dbReference type="EMBL" id="KAI8015631.1"/>
    </source>
</evidence>
<keyword evidence="1" id="KW-0808">Transferase</keyword>
<proteinExistence type="predicted"/>
<gene>
    <name evidence="1" type="ORF">LOK49_LG05G02500</name>
</gene>
<keyword evidence="1" id="KW-0418">Kinase</keyword>
<evidence type="ECO:0000313" key="2">
    <source>
        <dbReference type="Proteomes" id="UP001060215"/>
    </source>
</evidence>
<dbReference type="EMBL" id="CM045761">
    <property type="protein sequence ID" value="KAI8015631.1"/>
    <property type="molecule type" value="Genomic_DNA"/>
</dbReference>
<dbReference type="Proteomes" id="UP001060215">
    <property type="component" value="Chromosome 4"/>
</dbReference>
<sequence>MNDISRHCYDKYGKLLPDGFDGSFNISTFSISNSKNKFTAIGCDTSGSIQITDKNSVPNDGSCSGIGCHQLYISAKSFSKHANITDLNPCSYAFVVEDGAFNFSTTYLYDADCT</sequence>
<keyword evidence="1" id="KW-0675">Receptor</keyword>
<name>A0ACC0HR55_9ERIC</name>
<accession>A0ACC0HR55</accession>
<protein>
    <submittedName>
        <fullName evidence="1">Wall-associated receptor kinase 2</fullName>
    </submittedName>
</protein>
<comment type="caution">
    <text evidence="1">The sequence shown here is derived from an EMBL/GenBank/DDBJ whole genome shotgun (WGS) entry which is preliminary data.</text>
</comment>
<reference evidence="1 2" key="1">
    <citation type="journal article" date="2022" name="Plant J.">
        <title>Chromosome-level genome of Camellia lanceoleosa provides a valuable resource for understanding genome evolution and self-incompatibility.</title>
        <authorList>
            <person name="Gong W."/>
            <person name="Xiao S."/>
            <person name="Wang L."/>
            <person name="Liao Z."/>
            <person name="Chang Y."/>
            <person name="Mo W."/>
            <person name="Hu G."/>
            <person name="Li W."/>
            <person name="Zhao G."/>
            <person name="Zhu H."/>
            <person name="Hu X."/>
            <person name="Ji K."/>
            <person name="Xiang X."/>
            <person name="Song Q."/>
            <person name="Yuan D."/>
            <person name="Jin S."/>
            <person name="Zhang L."/>
        </authorList>
    </citation>
    <scope>NUCLEOTIDE SEQUENCE [LARGE SCALE GENOMIC DNA]</scope>
    <source>
        <strain evidence="1">SQ_2022a</strain>
    </source>
</reference>